<keyword evidence="1 5" id="KW-0963">Cytoplasm</keyword>
<organism evidence="7 8">
    <name type="scientific">Polynucleobacter duraquae</name>
    <dbReference type="NCBI Taxonomy" id="1835254"/>
    <lineage>
        <taxon>Bacteria</taxon>
        <taxon>Pseudomonadati</taxon>
        <taxon>Pseudomonadota</taxon>
        <taxon>Betaproteobacteria</taxon>
        <taxon>Burkholderiales</taxon>
        <taxon>Burkholderiaceae</taxon>
        <taxon>Polynucleobacter</taxon>
    </lineage>
</organism>
<comment type="similarity">
    <text evidence="5">Belongs to the DarP family.</text>
</comment>
<reference evidence="7 8" key="1">
    <citation type="submission" date="2014-03" db="EMBL/GenBank/DDBJ databases">
        <title>Genome of Polynucleobacter strain MWH-MoK4.</title>
        <authorList>
            <person name="Hahn M.W."/>
        </authorList>
    </citation>
    <scope>NUCLEOTIDE SEQUENCE [LARGE SCALE GENOMIC DNA]</scope>
    <source>
        <strain evidence="7 8">MWH-MoK4</strain>
    </source>
</reference>
<dbReference type="STRING" id="1835254.CL55_00003610"/>
<dbReference type="GO" id="GO:0005829">
    <property type="term" value="C:cytosol"/>
    <property type="evidence" value="ECO:0007669"/>
    <property type="project" value="TreeGrafter"/>
</dbReference>
<dbReference type="Gene3D" id="1.10.60.30">
    <property type="entry name" value="PSPTO4464-like domains"/>
    <property type="match status" value="1"/>
</dbReference>
<gene>
    <name evidence="5" type="primary">darP</name>
    <name evidence="7" type="ORF">CL55_00003610</name>
</gene>
<dbReference type="KEGG" id="pdq:CL55_00003610"/>
<dbReference type="GO" id="GO:0019843">
    <property type="term" value="F:rRNA binding"/>
    <property type="evidence" value="ECO:0007669"/>
    <property type="project" value="UniProtKB-UniRule"/>
</dbReference>
<dbReference type="PIRSF" id="PIRSF016183">
    <property type="entry name" value="UCP016183"/>
    <property type="match status" value="1"/>
</dbReference>
<feature type="region of interest" description="Disordered" evidence="6">
    <location>
        <begin position="1"/>
        <end position="24"/>
    </location>
</feature>
<comment type="subcellular location">
    <subcellularLocation>
        <location evidence="5">Cytoplasm</location>
    </subcellularLocation>
    <text evidence="5">Associates with late stage pre-50S ribosomal subunits.</text>
</comment>
<keyword evidence="3 5" id="KW-0699">rRNA-binding</keyword>
<dbReference type="NCBIfam" id="NF003593">
    <property type="entry name" value="PRK05255.1-1"/>
    <property type="match status" value="1"/>
</dbReference>
<dbReference type="PANTHER" id="PTHR38101:SF1">
    <property type="entry name" value="UPF0307 PROTEIN YJGA"/>
    <property type="match status" value="1"/>
</dbReference>
<dbReference type="AlphaFoldDB" id="A0A0E3UZU1"/>
<evidence type="ECO:0000313" key="7">
    <source>
        <dbReference type="EMBL" id="AKD24694.1"/>
    </source>
</evidence>
<dbReference type="InterPro" id="IPR006839">
    <property type="entry name" value="DarP"/>
</dbReference>
<evidence type="ECO:0000256" key="2">
    <source>
        <dbReference type="ARBA" id="ARBA00022517"/>
    </source>
</evidence>
<dbReference type="RefSeq" id="WP_046329617.1">
    <property type="nucleotide sequence ID" value="NZ_CP007501.1"/>
</dbReference>
<comment type="function">
    <text evidence="5">Member of a network of 50S ribosomal subunit biogenesis factors which assembles along the 30S-50S interface, preventing incorrect 23S rRNA structures from forming. Promotes peptidyl transferase center (PTC) maturation.</text>
</comment>
<dbReference type="GO" id="GO:1902626">
    <property type="term" value="P:assembly of large subunit precursor of preribosome"/>
    <property type="evidence" value="ECO:0007669"/>
    <property type="project" value="UniProtKB-UniRule"/>
</dbReference>
<keyword evidence="2 5" id="KW-0690">Ribosome biogenesis</keyword>
<protein>
    <recommendedName>
        <fullName evidence="5">Dual-action ribosomal maturation protein DarP</fullName>
    </recommendedName>
    <alternativeName>
        <fullName evidence="5">Large ribosomal subunit assembly factor DarP</fullName>
    </alternativeName>
</protein>
<evidence type="ECO:0000256" key="4">
    <source>
        <dbReference type="ARBA" id="ARBA00022884"/>
    </source>
</evidence>
<accession>A0A0E3UZU1</accession>
<evidence type="ECO:0000256" key="1">
    <source>
        <dbReference type="ARBA" id="ARBA00022490"/>
    </source>
</evidence>
<evidence type="ECO:0000256" key="3">
    <source>
        <dbReference type="ARBA" id="ARBA00022730"/>
    </source>
</evidence>
<name>A0A0E3UZU1_9BURK</name>
<dbReference type="HOGENOM" id="CLU_106757_2_0_4"/>
<dbReference type="SUPFAM" id="SSF158710">
    <property type="entry name" value="PSPTO4464-like"/>
    <property type="match status" value="1"/>
</dbReference>
<evidence type="ECO:0000256" key="6">
    <source>
        <dbReference type="SAM" id="MobiDB-lite"/>
    </source>
</evidence>
<keyword evidence="8" id="KW-1185">Reference proteome</keyword>
<dbReference type="InterPro" id="IPR023153">
    <property type="entry name" value="DarP_sf"/>
</dbReference>
<evidence type="ECO:0000313" key="8">
    <source>
        <dbReference type="Proteomes" id="UP000061135"/>
    </source>
</evidence>
<dbReference type="Pfam" id="PF04751">
    <property type="entry name" value="DarP"/>
    <property type="match status" value="1"/>
</dbReference>
<sequence length="175" mass="20412">MHVNEKNRTPKKEDLDEGPSKSELKRLMTERQKLAEVLAALSSDALKTIPMDEAIKASIAETNKIKSFEAIRRHKQYLGKLMRFLDEEELNAIQKRLDAIQGISKAETAKLHHLESYRDRLIANDETFTKMIEQYPDMDIQNMRTLIRNARKEKESNKPPKAYREIFRVLKDMGI</sequence>
<dbReference type="CDD" id="cd16331">
    <property type="entry name" value="YjgA-like"/>
    <property type="match status" value="1"/>
</dbReference>
<dbReference type="EMBL" id="CP007501">
    <property type="protein sequence ID" value="AKD24694.1"/>
    <property type="molecule type" value="Genomic_DNA"/>
</dbReference>
<dbReference type="PANTHER" id="PTHR38101">
    <property type="entry name" value="UPF0307 PROTEIN YJGA"/>
    <property type="match status" value="1"/>
</dbReference>
<dbReference type="OrthoDB" id="5293604at2"/>
<keyword evidence="4 5" id="KW-0694">RNA-binding</keyword>
<proteinExistence type="inferred from homology"/>
<dbReference type="Proteomes" id="UP000061135">
    <property type="component" value="Chromosome"/>
</dbReference>
<dbReference type="HAMAP" id="MF_00765">
    <property type="entry name" value="DarP"/>
    <property type="match status" value="1"/>
</dbReference>
<dbReference type="PATRIC" id="fig|576611.7.peg.362"/>
<dbReference type="GO" id="GO:0043022">
    <property type="term" value="F:ribosome binding"/>
    <property type="evidence" value="ECO:0007669"/>
    <property type="project" value="UniProtKB-UniRule"/>
</dbReference>
<evidence type="ECO:0000256" key="5">
    <source>
        <dbReference type="HAMAP-Rule" id="MF_00765"/>
    </source>
</evidence>